<gene>
    <name evidence="2" type="ordered locus">LBA1804</name>
</gene>
<organism evidence="3">
    <name type="scientific">Lactobacillus acidophilus (strain ATCC 700396 / NCK56 / N2 / NCFM)</name>
    <dbReference type="NCBI Taxonomy" id="272621"/>
    <lineage>
        <taxon>Bacteria</taxon>
        <taxon>Bacillati</taxon>
        <taxon>Bacillota</taxon>
        <taxon>Bacilli</taxon>
        <taxon>Lactobacillales</taxon>
        <taxon>Lactobacillaceae</taxon>
        <taxon>Lactobacillus</taxon>
    </lineage>
</organism>
<keyword evidence="3" id="KW-1185">Reference proteome</keyword>
<dbReference type="PATRIC" id="fig|272621.13.peg.1715"/>
<dbReference type="STRING" id="272621.LBA1804"/>
<feature type="transmembrane region" description="Helical" evidence="1">
    <location>
        <begin position="82"/>
        <end position="104"/>
    </location>
</feature>
<keyword evidence="1" id="KW-0812">Transmembrane</keyword>
<dbReference type="eggNOG" id="ENOG5030433">
    <property type="taxonomic scope" value="Bacteria"/>
</dbReference>
<keyword evidence="1" id="KW-0472">Membrane</keyword>
<sequence length="208" mass="24235">MRTRIGRMFFRYKRHRLSTWSALGMLLFGVATLALWIFNMLLFLQFVGYAATIYYIIDIEAGYAEEKVIGNSQHRLSKSDQFWLGLAQTVTAIIGIAELAVLIYCQVTNYYHFMLSAVFLTGLYFTYWTCLYGLSIYQVKRRVNIAARKWLIGEIVALSVMAAVMVRIYFVQNWVFFVIVIGIAIIEWIVSWRNYYVIKNGDRNAMGY</sequence>
<name>Q5FI66_LACAC</name>
<keyword evidence="1" id="KW-1133">Transmembrane helix</keyword>
<evidence type="ECO:0000313" key="2">
    <source>
        <dbReference type="EMBL" id="AAV43608.1"/>
    </source>
</evidence>
<dbReference type="GeneID" id="93291053"/>
<dbReference type="HOGENOM" id="CLU_1319539_0_0_9"/>
<dbReference type="RefSeq" id="WP_003549738.1">
    <property type="nucleotide sequence ID" value="NC_006814.3"/>
</dbReference>
<dbReference type="AlphaFoldDB" id="Q5FI66"/>
<accession>Q5FI66</accession>
<reference evidence="2 3" key="1">
    <citation type="journal article" date="2005" name="Proc. Natl. Acad. Sci. U.S.A.">
        <title>Complete genome sequence of the probiotic lactic acid bacterium Lactobacillus acidophilus NCFM.</title>
        <authorList>
            <person name="Altermann E."/>
            <person name="Russell W.M."/>
            <person name="Azcarate-Peril M.A."/>
            <person name="Barrangou R."/>
            <person name="Buck B.L."/>
            <person name="McAuliffe O."/>
            <person name="Souther N."/>
            <person name="Dobson A."/>
            <person name="Duong T."/>
            <person name="Callanan M."/>
            <person name="Lick S."/>
            <person name="Hamrick A."/>
            <person name="Cano R."/>
            <person name="Klaenhammer T.R."/>
        </authorList>
    </citation>
    <scope>NUCLEOTIDE SEQUENCE [LARGE SCALE GENOMIC DNA]</scope>
    <source>
        <strain evidence="3">ATCC 700396 / NCK56 / N2 / NCFM</strain>
    </source>
</reference>
<dbReference type="Proteomes" id="UP000006381">
    <property type="component" value="Chromosome"/>
</dbReference>
<dbReference type="KEGG" id="lac:LBA1804"/>
<evidence type="ECO:0000256" key="1">
    <source>
        <dbReference type="SAM" id="Phobius"/>
    </source>
</evidence>
<feature type="transmembrane region" description="Helical" evidence="1">
    <location>
        <begin position="151"/>
        <end position="170"/>
    </location>
</feature>
<feature type="transmembrane region" description="Helical" evidence="1">
    <location>
        <begin position="43"/>
        <end position="61"/>
    </location>
</feature>
<dbReference type="BioCyc" id="LACI272621:G1G49-1764-MONOMER"/>
<feature type="transmembrane region" description="Helical" evidence="1">
    <location>
        <begin position="176"/>
        <end position="196"/>
    </location>
</feature>
<dbReference type="EMBL" id="CP000033">
    <property type="protein sequence ID" value="AAV43608.1"/>
    <property type="molecule type" value="Genomic_DNA"/>
</dbReference>
<protein>
    <submittedName>
        <fullName evidence="2">Uncharacterized protein</fullName>
    </submittedName>
</protein>
<feature type="transmembrane region" description="Helical" evidence="1">
    <location>
        <begin position="20"/>
        <end position="37"/>
    </location>
</feature>
<proteinExistence type="predicted"/>
<feature type="transmembrane region" description="Helical" evidence="1">
    <location>
        <begin position="110"/>
        <end position="130"/>
    </location>
</feature>
<evidence type="ECO:0000313" key="3">
    <source>
        <dbReference type="Proteomes" id="UP000006381"/>
    </source>
</evidence>